<feature type="region of interest" description="Disordered" evidence="1">
    <location>
        <begin position="47"/>
        <end position="94"/>
    </location>
</feature>
<evidence type="ECO:0000313" key="2">
    <source>
        <dbReference type="EMBL" id="BBY78894.1"/>
    </source>
</evidence>
<keyword evidence="3" id="KW-1185">Reference proteome</keyword>
<dbReference type="AlphaFoldDB" id="A0A7I7UBS6"/>
<dbReference type="RefSeq" id="WP_163896511.1">
    <property type="nucleotide sequence ID" value="NZ_AP022599.1"/>
</dbReference>
<sequence>MTLRGACRALGYVLADVGQVVPWQALRCIGGRDLARRQARAAFAHDAAEGLSEVEAETEVHEPGLSPAAGASTGGSPAGAESPRSPGRAPRPVCAATRGDLAAAADVIRAYVAKHQHAMDPRLADRLGALADRLASGANADSNP</sequence>
<protein>
    <submittedName>
        <fullName evidence="2">Uncharacterized protein</fullName>
    </submittedName>
</protein>
<evidence type="ECO:0000256" key="1">
    <source>
        <dbReference type="SAM" id="MobiDB-lite"/>
    </source>
</evidence>
<evidence type="ECO:0000313" key="3">
    <source>
        <dbReference type="Proteomes" id="UP000467252"/>
    </source>
</evidence>
<proteinExistence type="predicted"/>
<dbReference type="EMBL" id="AP022599">
    <property type="protein sequence ID" value="BBY78894.1"/>
    <property type="molecule type" value="Genomic_DNA"/>
</dbReference>
<organism evidence="2 3">
    <name type="scientific">Mycolicibacterium pulveris</name>
    <name type="common">Mycobacterium pulveris</name>
    <dbReference type="NCBI Taxonomy" id="36813"/>
    <lineage>
        <taxon>Bacteria</taxon>
        <taxon>Bacillati</taxon>
        <taxon>Actinomycetota</taxon>
        <taxon>Actinomycetes</taxon>
        <taxon>Mycobacteriales</taxon>
        <taxon>Mycobacteriaceae</taxon>
        <taxon>Mycolicibacterium</taxon>
    </lineage>
</organism>
<dbReference type="Proteomes" id="UP000467252">
    <property type="component" value="Chromosome"/>
</dbReference>
<accession>A0A7I7UBS6</accession>
<reference evidence="2 3" key="1">
    <citation type="journal article" date="2019" name="Emerg. Microbes Infect.">
        <title>Comprehensive subspecies identification of 175 nontuberculous mycobacteria species based on 7547 genomic profiles.</title>
        <authorList>
            <person name="Matsumoto Y."/>
            <person name="Kinjo T."/>
            <person name="Motooka D."/>
            <person name="Nabeya D."/>
            <person name="Jung N."/>
            <person name="Uechi K."/>
            <person name="Horii T."/>
            <person name="Iida T."/>
            <person name="Fujita J."/>
            <person name="Nakamura S."/>
        </authorList>
    </citation>
    <scope>NUCLEOTIDE SEQUENCE [LARGE SCALE GENOMIC DNA]</scope>
    <source>
        <strain evidence="2 3">JCM 6370</strain>
    </source>
</reference>
<name>A0A7I7UBS6_MYCPV</name>
<gene>
    <name evidence="2" type="ORF">MPUL_00520</name>
</gene>